<dbReference type="EMBL" id="KN818347">
    <property type="protein sequence ID" value="KIL58107.1"/>
    <property type="molecule type" value="Genomic_DNA"/>
</dbReference>
<dbReference type="Proteomes" id="UP000054549">
    <property type="component" value="Unassembled WGS sequence"/>
</dbReference>
<sequence length="155" mass="16880">MIEEQDNSDLSFLSCIGSLIYAYIGPCSPYCHFTSPKSHFPTRFFPPRGSSKRVFTNSDSHYPTTLLQELNNFNFQGVPSPKLPSANDAGPSSSTVGLVDLFSLGRSAMNNASYDHCPPTPIAVSSGHDPESQVDDSTLTMCHTLITESFQSHPC</sequence>
<protein>
    <submittedName>
        <fullName evidence="1">Uncharacterized protein</fullName>
    </submittedName>
</protein>
<reference evidence="1 2" key="1">
    <citation type="submission" date="2014-04" db="EMBL/GenBank/DDBJ databases">
        <title>Evolutionary Origins and Diversification of the Mycorrhizal Mutualists.</title>
        <authorList>
            <consortium name="DOE Joint Genome Institute"/>
            <consortium name="Mycorrhizal Genomics Consortium"/>
            <person name="Kohler A."/>
            <person name="Kuo A."/>
            <person name="Nagy L.G."/>
            <person name="Floudas D."/>
            <person name="Copeland A."/>
            <person name="Barry K.W."/>
            <person name="Cichocki N."/>
            <person name="Veneault-Fourrey C."/>
            <person name="LaButti K."/>
            <person name="Lindquist E.A."/>
            <person name="Lipzen A."/>
            <person name="Lundell T."/>
            <person name="Morin E."/>
            <person name="Murat C."/>
            <person name="Riley R."/>
            <person name="Ohm R."/>
            <person name="Sun H."/>
            <person name="Tunlid A."/>
            <person name="Henrissat B."/>
            <person name="Grigoriev I.V."/>
            <person name="Hibbett D.S."/>
            <person name="Martin F."/>
        </authorList>
    </citation>
    <scope>NUCLEOTIDE SEQUENCE [LARGE SCALE GENOMIC DNA]</scope>
    <source>
        <strain evidence="1 2">Koide BX008</strain>
    </source>
</reference>
<proteinExistence type="predicted"/>
<keyword evidence="2" id="KW-1185">Reference proteome</keyword>
<organism evidence="1 2">
    <name type="scientific">Amanita muscaria (strain Koide BX008)</name>
    <dbReference type="NCBI Taxonomy" id="946122"/>
    <lineage>
        <taxon>Eukaryota</taxon>
        <taxon>Fungi</taxon>
        <taxon>Dikarya</taxon>
        <taxon>Basidiomycota</taxon>
        <taxon>Agaricomycotina</taxon>
        <taxon>Agaricomycetes</taxon>
        <taxon>Agaricomycetidae</taxon>
        <taxon>Agaricales</taxon>
        <taxon>Pluteineae</taxon>
        <taxon>Amanitaceae</taxon>
        <taxon>Amanita</taxon>
    </lineage>
</organism>
<dbReference type="HOGENOM" id="CLU_1695029_0_0_1"/>
<dbReference type="InParanoid" id="A0A0C2WA58"/>
<evidence type="ECO:0000313" key="2">
    <source>
        <dbReference type="Proteomes" id="UP000054549"/>
    </source>
</evidence>
<accession>A0A0C2WA58</accession>
<evidence type="ECO:0000313" key="1">
    <source>
        <dbReference type="EMBL" id="KIL58107.1"/>
    </source>
</evidence>
<gene>
    <name evidence="1" type="ORF">M378DRAFT_340675</name>
</gene>
<dbReference type="AlphaFoldDB" id="A0A0C2WA58"/>
<name>A0A0C2WA58_AMAMK</name>